<dbReference type="Proteomes" id="UP001597241">
    <property type="component" value="Unassembled WGS sequence"/>
</dbReference>
<evidence type="ECO:0008006" key="4">
    <source>
        <dbReference type="Google" id="ProtNLM"/>
    </source>
</evidence>
<organism evidence="2 3">
    <name type="scientific">Lutibacter holmesii</name>
    <dbReference type="NCBI Taxonomy" id="1137985"/>
    <lineage>
        <taxon>Bacteria</taxon>
        <taxon>Pseudomonadati</taxon>
        <taxon>Bacteroidota</taxon>
        <taxon>Flavobacteriia</taxon>
        <taxon>Flavobacteriales</taxon>
        <taxon>Flavobacteriaceae</taxon>
        <taxon>Lutibacter</taxon>
    </lineage>
</organism>
<keyword evidence="3" id="KW-1185">Reference proteome</keyword>
<dbReference type="EMBL" id="JBHTMV010000006">
    <property type="protein sequence ID" value="MFD1294624.1"/>
    <property type="molecule type" value="Genomic_DNA"/>
</dbReference>
<gene>
    <name evidence="2" type="ORF">ACFQ5N_12335</name>
</gene>
<name>A0ABW3WQT6_9FLAO</name>
<reference evidence="3" key="1">
    <citation type="journal article" date="2019" name="Int. J. Syst. Evol. Microbiol.">
        <title>The Global Catalogue of Microorganisms (GCM) 10K type strain sequencing project: providing services to taxonomists for standard genome sequencing and annotation.</title>
        <authorList>
            <consortium name="The Broad Institute Genomics Platform"/>
            <consortium name="The Broad Institute Genome Sequencing Center for Infectious Disease"/>
            <person name="Wu L."/>
            <person name="Ma J."/>
        </authorList>
    </citation>
    <scope>NUCLEOTIDE SEQUENCE [LARGE SCALE GENOMIC DNA]</scope>
    <source>
        <strain evidence="3">CCUG 62221</strain>
    </source>
</reference>
<keyword evidence="1" id="KW-0732">Signal</keyword>
<comment type="caution">
    <text evidence="2">The sequence shown here is derived from an EMBL/GenBank/DDBJ whole genome shotgun (WGS) entry which is preliminary data.</text>
</comment>
<evidence type="ECO:0000313" key="2">
    <source>
        <dbReference type="EMBL" id="MFD1294624.1"/>
    </source>
</evidence>
<evidence type="ECO:0000313" key="3">
    <source>
        <dbReference type="Proteomes" id="UP001597241"/>
    </source>
</evidence>
<feature type="chain" id="PRO_5045693760" description="Outer membrane protein beta-barrel domain-containing protein" evidence="1">
    <location>
        <begin position="20"/>
        <end position="183"/>
    </location>
</feature>
<protein>
    <recommendedName>
        <fullName evidence="4">Outer membrane protein beta-barrel domain-containing protein</fullName>
    </recommendedName>
</protein>
<evidence type="ECO:0000256" key="1">
    <source>
        <dbReference type="SAM" id="SignalP"/>
    </source>
</evidence>
<feature type="signal peptide" evidence="1">
    <location>
        <begin position="1"/>
        <end position="19"/>
    </location>
</feature>
<dbReference type="RefSeq" id="WP_386809897.1">
    <property type="nucleotide sequence ID" value="NZ_JBHTMV010000006.1"/>
</dbReference>
<accession>A0ABW3WQT6</accession>
<proteinExistence type="predicted"/>
<sequence>MKSFKLLLGILFVSTTMLAQHSEDISHNEEEHTISHGKNKIAIDYGIDHIKEGFEHGDVNEEEGHWVSSIGIDYYREISEKWEVGVKLDIQLGHYIIPHKDNLERENAFLVLAVGAYEVLPKWGVFAGAGMEFEKNENLAVVRVGTEYSFHVAQDWSIPVGFFWDIKEGYNVYAFTVGIAKHF</sequence>